<accession>A0ABY6FYS7</accession>
<dbReference type="SUPFAM" id="SSF52096">
    <property type="entry name" value="ClpP/crotonase"/>
    <property type="match status" value="1"/>
</dbReference>
<evidence type="ECO:0000256" key="7">
    <source>
        <dbReference type="SAM" id="MobiDB-lite"/>
    </source>
</evidence>
<feature type="compositionally biased region" description="Basic and acidic residues" evidence="7">
    <location>
        <begin position="223"/>
        <end position="247"/>
    </location>
</feature>
<evidence type="ECO:0000256" key="2">
    <source>
        <dbReference type="ARBA" id="ARBA00022490"/>
    </source>
</evidence>
<reference evidence="8" key="1">
    <citation type="submission" date="2022-10" db="EMBL/GenBank/DDBJ databases">
        <title>Whole-Genome Sequencing of Brachybacterium huguangmaarense BRM-3, Isolated from Betula schmidtii.</title>
        <authorList>
            <person name="Haam D."/>
        </authorList>
    </citation>
    <scope>NUCLEOTIDE SEQUENCE</scope>
    <source>
        <strain evidence="8">BRM-3</strain>
    </source>
</reference>
<keyword evidence="3 8" id="KW-0645">Protease</keyword>
<dbReference type="GO" id="GO:0008233">
    <property type="term" value="F:peptidase activity"/>
    <property type="evidence" value="ECO:0007669"/>
    <property type="project" value="UniProtKB-KW"/>
</dbReference>
<dbReference type="Pfam" id="PF00574">
    <property type="entry name" value="CLP_protease"/>
    <property type="match status" value="1"/>
</dbReference>
<dbReference type="PRINTS" id="PR00127">
    <property type="entry name" value="CLPPROTEASEP"/>
</dbReference>
<dbReference type="RefSeq" id="WP_263593300.1">
    <property type="nucleotide sequence ID" value="NZ_CP107020.1"/>
</dbReference>
<evidence type="ECO:0000313" key="8">
    <source>
        <dbReference type="EMBL" id="UYG16087.1"/>
    </source>
</evidence>
<dbReference type="CDD" id="cd07017">
    <property type="entry name" value="S14_ClpP_2"/>
    <property type="match status" value="1"/>
</dbReference>
<dbReference type="PANTHER" id="PTHR10381:SF70">
    <property type="entry name" value="ATP-DEPENDENT CLP PROTEASE PROTEOLYTIC SUBUNIT"/>
    <property type="match status" value="1"/>
</dbReference>
<protein>
    <recommendedName>
        <fullName evidence="6">ATP-dependent Clp protease proteolytic subunit</fullName>
    </recommendedName>
</protein>
<feature type="region of interest" description="Disordered" evidence="7">
    <location>
        <begin position="196"/>
        <end position="247"/>
    </location>
</feature>
<dbReference type="Proteomes" id="UP001164305">
    <property type="component" value="Chromosome"/>
</dbReference>
<dbReference type="InterPro" id="IPR023562">
    <property type="entry name" value="ClpP/TepA"/>
</dbReference>
<name>A0ABY6FYS7_9MICO</name>
<comment type="similarity">
    <text evidence="1 6">Belongs to the peptidase S14 family.</text>
</comment>
<evidence type="ECO:0000256" key="1">
    <source>
        <dbReference type="ARBA" id="ARBA00007039"/>
    </source>
</evidence>
<dbReference type="PANTHER" id="PTHR10381">
    <property type="entry name" value="ATP-DEPENDENT CLP PROTEASE PROTEOLYTIC SUBUNIT"/>
    <property type="match status" value="1"/>
</dbReference>
<evidence type="ECO:0000256" key="5">
    <source>
        <dbReference type="ARBA" id="ARBA00022825"/>
    </source>
</evidence>
<evidence type="ECO:0000313" key="9">
    <source>
        <dbReference type="Proteomes" id="UP001164305"/>
    </source>
</evidence>
<evidence type="ECO:0000256" key="3">
    <source>
        <dbReference type="ARBA" id="ARBA00022670"/>
    </source>
</evidence>
<dbReference type="InterPro" id="IPR001907">
    <property type="entry name" value="ClpP"/>
</dbReference>
<evidence type="ECO:0000256" key="6">
    <source>
        <dbReference type="RuleBase" id="RU003567"/>
    </source>
</evidence>
<evidence type="ECO:0000256" key="4">
    <source>
        <dbReference type="ARBA" id="ARBA00022801"/>
    </source>
</evidence>
<dbReference type="Gene3D" id="3.90.226.10">
    <property type="entry name" value="2-enoyl-CoA Hydratase, Chain A, domain 1"/>
    <property type="match status" value="1"/>
</dbReference>
<dbReference type="GO" id="GO:0006508">
    <property type="term" value="P:proteolysis"/>
    <property type="evidence" value="ECO:0007669"/>
    <property type="project" value="UniProtKB-KW"/>
</dbReference>
<keyword evidence="9" id="KW-1185">Reference proteome</keyword>
<keyword evidence="5" id="KW-0720">Serine protease</keyword>
<keyword evidence="2" id="KW-0963">Cytoplasm</keyword>
<gene>
    <name evidence="8" type="ORF">BRM3_10700</name>
</gene>
<sequence>MTTTAQNRPPALADLTAASLLDRRVLILDRELDQDNGAQLCSQLILLAAERPDRDITLLINSPGGLVPAMLAIGDLMTLLPCDVRTVALGMAYSAGQFLLTQGAPGKRYILPHGKVLMHQGSAGFGGSAADIEIQAEDLRRNRDLLIRLTAARTGRSVEQIARDSERDRMWDAQEAVAYGFCDAVLSDLAQILPGRGPSGDDLSPADRRDPAGFSAATPAASDRPEASTRPAERPEPRPETTTEESR</sequence>
<proteinExistence type="inferred from homology"/>
<dbReference type="EMBL" id="CP107020">
    <property type="protein sequence ID" value="UYG16087.1"/>
    <property type="molecule type" value="Genomic_DNA"/>
</dbReference>
<dbReference type="InterPro" id="IPR029045">
    <property type="entry name" value="ClpP/crotonase-like_dom_sf"/>
</dbReference>
<organism evidence="8 9">
    <name type="scientific">Brachybacterium huguangmaarense</name>
    <dbReference type="NCBI Taxonomy" id="1652028"/>
    <lineage>
        <taxon>Bacteria</taxon>
        <taxon>Bacillati</taxon>
        <taxon>Actinomycetota</taxon>
        <taxon>Actinomycetes</taxon>
        <taxon>Micrococcales</taxon>
        <taxon>Dermabacteraceae</taxon>
        <taxon>Brachybacterium</taxon>
    </lineage>
</organism>
<keyword evidence="4" id="KW-0378">Hydrolase</keyword>